<sequence length="55" mass="5839">MSREPDPSRRRIGLLIGAAAFTIGGIGSLAHSQTATGVMFLLLALIFSVVALRER</sequence>
<proteinExistence type="predicted"/>
<name>A0A1M6BCF1_9ACTN</name>
<dbReference type="STRING" id="1123357.SAMN02745244_00418"/>
<gene>
    <name evidence="2" type="ORF">SAMN02745244_00418</name>
</gene>
<dbReference type="EMBL" id="FQZG01000006">
    <property type="protein sequence ID" value="SHI46424.1"/>
    <property type="molecule type" value="Genomic_DNA"/>
</dbReference>
<protein>
    <submittedName>
        <fullName evidence="2">Uncharacterized protein</fullName>
    </submittedName>
</protein>
<feature type="transmembrane region" description="Helical" evidence="1">
    <location>
        <begin position="35"/>
        <end position="52"/>
    </location>
</feature>
<accession>A0A1M6BCF1</accession>
<keyword evidence="1" id="KW-0812">Transmembrane</keyword>
<dbReference type="Proteomes" id="UP000184512">
    <property type="component" value="Unassembled WGS sequence"/>
</dbReference>
<feature type="transmembrane region" description="Helical" evidence="1">
    <location>
        <begin position="12"/>
        <end position="29"/>
    </location>
</feature>
<organism evidence="2 3">
    <name type="scientific">Tessaracoccus bendigoensis DSM 12906</name>
    <dbReference type="NCBI Taxonomy" id="1123357"/>
    <lineage>
        <taxon>Bacteria</taxon>
        <taxon>Bacillati</taxon>
        <taxon>Actinomycetota</taxon>
        <taxon>Actinomycetes</taxon>
        <taxon>Propionibacteriales</taxon>
        <taxon>Propionibacteriaceae</taxon>
        <taxon>Tessaracoccus</taxon>
    </lineage>
</organism>
<dbReference type="RefSeq" id="WP_175558220.1">
    <property type="nucleotide sequence ID" value="NZ_FQZG01000006.1"/>
</dbReference>
<dbReference type="AlphaFoldDB" id="A0A1M6BCF1"/>
<reference evidence="2 3" key="1">
    <citation type="submission" date="2016-11" db="EMBL/GenBank/DDBJ databases">
        <authorList>
            <person name="Jaros S."/>
            <person name="Januszkiewicz K."/>
            <person name="Wedrychowicz H."/>
        </authorList>
    </citation>
    <scope>NUCLEOTIDE SEQUENCE [LARGE SCALE GENOMIC DNA]</scope>
    <source>
        <strain evidence="2 3">DSM 12906</strain>
    </source>
</reference>
<evidence type="ECO:0000313" key="3">
    <source>
        <dbReference type="Proteomes" id="UP000184512"/>
    </source>
</evidence>
<keyword evidence="1" id="KW-0472">Membrane</keyword>
<evidence type="ECO:0000313" key="2">
    <source>
        <dbReference type="EMBL" id="SHI46424.1"/>
    </source>
</evidence>
<evidence type="ECO:0000256" key="1">
    <source>
        <dbReference type="SAM" id="Phobius"/>
    </source>
</evidence>
<keyword evidence="1" id="KW-1133">Transmembrane helix</keyword>
<keyword evidence="3" id="KW-1185">Reference proteome</keyword>